<keyword evidence="7" id="KW-1185">Reference proteome</keyword>
<dbReference type="InterPro" id="IPR001360">
    <property type="entry name" value="Glyco_hydro_1"/>
</dbReference>
<dbReference type="PRINTS" id="PR00131">
    <property type="entry name" value="GLHYDRLASE1"/>
</dbReference>
<dbReference type="PANTHER" id="PTHR10353">
    <property type="entry name" value="GLYCOSYL HYDROLASE"/>
    <property type="match status" value="1"/>
</dbReference>
<protein>
    <recommendedName>
        <fullName evidence="8">Beta-glucosidase</fullName>
    </recommendedName>
</protein>
<reference evidence="6 7" key="1">
    <citation type="submission" date="2024-11" db="EMBL/GenBank/DDBJ databases">
        <title>A near-complete genome assembly of Cinchona calisaya.</title>
        <authorList>
            <person name="Lian D.C."/>
            <person name="Zhao X.W."/>
            <person name="Wei L."/>
        </authorList>
    </citation>
    <scope>NUCLEOTIDE SEQUENCE [LARGE SCALE GENOMIC DNA]</scope>
    <source>
        <tissue evidence="6">Nenye</tissue>
    </source>
</reference>
<organism evidence="6 7">
    <name type="scientific">Cinchona calisaya</name>
    <dbReference type="NCBI Taxonomy" id="153742"/>
    <lineage>
        <taxon>Eukaryota</taxon>
        <taxon>Viridiplantae</taxon>
        <taxon>Streptophyta</taxon>
        <taxon>Embryophyta</taxon>
        <taxon>Tracheophyta</taxon>
        <taxon>Spermatophyta</taxon>
        <taxon>Magnoliopsida</taxon>
        <taxon>eudicotyledons</taxon>
        <taxon>Gunneridae</taxon>
        <taxon>Pentapetalae</taxon>
        <taxon>asterids</taxon>
        <taxon>lamiids</taxon>
        <taxon>Gentianales</taxon>
        <taxon>Rubiaceae</taxon>
        <taxon>Cinchonoideae</taxon>
        <taxon>Cinchoneae</taxon>
        <taxon>Cinchona</taxon>
    </lineage>
</organism>
<evidence type="ECO:0008006" key="8">
    <source>
        <dbReference type="Google" id="ProtNLM"/>
    </source>
</evidence>
<dbReference type="PANTHER" id="PTHR10353:SF137">
    <property type="entry name" value="MYROSINASE 3-RELATED"/>
    <property type="match status" value="1"/>
</dbReference>
<name>A0ABD2ZVG2_9GENT</name>
<feature type="region of interest" description="Disordered" evidence="5">
    <location>
        <begin position="47"/>
        <end position="70"/>
    </location>
</feature>
<dbReference type="Proteomes" id="UP001630127">
    <property type="component" value="Unassembled WGS sequence"/>
</dbReference>
<dbReference type="EMBL" id="JBJUIK010000007">
    <property type="protein sequence ID" value="KAL3522195.1"/>
    <property type="molecule type" value="Genomic_DNA"/>
</dbReference>
<dbReference type="GO" id="GO:0004553">
    <property type="term" value="F:hydrolase activity, hydrolyzing O-glycosyl compounds"/>
    <property type="evidence" value="ECO:0007669"/>
    <property type="project" value="UniProtKB-ARBA"/>
</dbReference>
<keyword evidence="3" id="KW-0326">Glycosidase</keyword>
<proteinExistence type="inferred from homology"/>
<dbReference type="Gene3D" id="3.20.20.80">
    <property type="entry name" value="Glycosidases"/>
    <property type="match status" value="1"/>
</dbReference>
<evidence type="ECO:0000256" key="4">
    <source>
        <dbReference type="RuleBase" id="RU003690"/>
    </source>
</evidence>
<dbReference type="InterPro" id="IPR017853">
    <property type="entry name" value="GH"/>
</dbReference>
<feature type="compositionally biased region" description="Basic and acidic residues" evidence="5">
    <location>
        <begin position="47"/>
        <end position="60"/>
    </location>
</feature>
<keyword evidence="2" id="KW-0378">Hydrolase</keyword>
<evidence type="ECO:0000256" key="2">
    <source>
        <dbReference type="ARBA" id="ARBA00022801"/>
    </source>
</evidence>
<accession>A0ABD2ZVG2</accession>
<dbReference type="Pfam" id="PF00232">
    <property type="entry name" value="Glyco_hydro_1"/>
    <property type="match status" value="1"/>
</dbReference>
<dbReference type="GO" id="GO:0009821">
    <property type="term" value="P:alkaloid biosynthetic process"/>
    <property type="evidence" value="ECO:0007669"/>
    <property type="project" value="UniProtKB-ARBA"/>
</dbReference>
<dbReference type="SUPFAM" id="SSF51445">
    <property type="entry name" value="(Trans)glycosidases"/>
    <property type="match status" value="1"/>
</dbReference>
<dbReference type="AlphaFoldDB" id="A0ABD2ZVG2"/>
<evidence type="ECO:0000313" key="6">
    <source>
        <dbReference type="EMBL" id="KAL3522195.1"/>
    </source>
</evidence>
<evidence type="ECO:0000256" key="3">
    <source>
        <dbReference type="ARBA" id="ARBA00023295"/>
    </source>
</evidence>
<evidence type="ECO:0000256" key="1">
    <source>
        <dbReference type="ARBA" id="ARBA00010838"/>
    </source>
</evidence>
<gene>
    <name evidence="6" type="ORF">ACH5RR_015029</name>
</gene>
<comment type="similarity">
    <text evidence="1 4">Belongs to the glycosyl hydrolase 1 family.</text>
</comment>
<evidence type="ECO:0000256" key="5">
    <source>
        <dbReference type="SAM" id="MobiDB-lite"/>
    </source>
</evidence>
<comment type="caution">
    <text evidence="6">The sequence shown here is derived from an EMBL/GenBank/DDBJ whole genome shotgun (WGS) entry which is preliminary data.</text>
</comment>
<evidence type="ECO:0000313" key="7">
    <source>
        <dbReference type="Proteomes" id="UP001630127"/>
    </source>
</evidence>
<sequence length="204" mass="23857">MSRYVKKGHLPVADLDADKSIIQDSCDFIGLNYYTVVYVSHSRRKDWNKEGSKPERTDQKVKHHVKDSKGKSIGKQQEAADLIYGYPKEIMDLLLHVKREYNNPLIYITENGIDDPDDHSAKLWDSIYDHQRVSFLHDHLSFVKEAKRQKVNVQGYFVWSLLDNFEWNAGFTSRFGITYVDYNSEKQERRPKLSSAWLKSLLAN</sequence>